<dbReference type="GO" id="GO:0042742">
    <property type="term" value="P:defense response to bacterium"/>
    <property type="evidence" value="ECO:0007669"/>
    <property type="project" value="UniProtKB-KW"/>
</dbReference>
<dbReference type="Gene3D" id="1.10.530.10">
    <property type="match status" value="1"/>
</dbReference>
<evidence type="ECO:0000313" key="7">
    <source>
        <dbReference type="Proteomes" id="UP000651057"/>
    </source>
</evidence>
<dbReference type="Pfam" id="PF01476">
    <property type="entry name" value="LysM"/>
    <property type="match status" value="1"/>
</dbReference>
<dbReference type="AlphaFoldDB" id="A0A937D9G3"/>
<reference evidence="6" key="1">
    <citation type="submission" date="2021-01" db="EMBL/GenBank/DDBJ databases">
        <authorList>
            <person name="Zhong Y.L."/>
        </authorList>
    </citation>
    <scope>NUCLEOTIDE SEQUENCE</scope>
    <source>
        <strain evidence="6">KCTC 23302</strain>
    </source>
</reference>
<dbReference type="PROSITE" id="PS51782">
    <property type="entry name" value="LYSM"/>
    <property type="match status" value="1"/>
</dbReference>
<organism evidence="6 7">
    <name type="scientific">Aquimarina mytili</name>
    <dbReference type="NCBI Taxonomy" id="874423"/>
    <lineage>
        <taxon>Bacteria</taxon>
        <taxon>Pseudomonadati</taxon>
        <taxon>Bacteroidota</taxon>
        <taxon>Flavobacteriia</taxon>
        <taxon>Flavobacteriales</taxon>
        <taxon>Flavobacteriaceae</taxon>
        <taxon>Aquimarina</taxon>
    </lineage>
</organism>
<dbReference type="Pfam" id="PF01832">
    <property type="entry name" value="Glucosaminidase"/>
    <property type="match status" value="1"/>
</dbReference>
<dbReference type="PANTHER" id="PTHR33308">
    <property type="entry name" value="PEPTIDOGLYCAN HYDROLASE FLGJ"/>
    <property type="match status" value="1"/>
</dbReference>
<dbReference type="CDD" id="cd00118">
    <property type="entry name" value="LysM"/>
    <property type="match status" value="1"/>
</dbReference>
<dbReference type="EMBL" id="JAERQJ010000001">
    <property type="protein sequence ID" value="MBL0682468.1"/>
    <property type="molecule type" value="Genomic_DNA"/>
</dbReference>
<evidence type="ECO:0000259" key="5">
    <source>
        <dbReference type="PROSITE" id="PS51782"/>
    </source>
</evidence>
<evidence type="ECO:0000256" key="2">
    <source>
        <dbReference type="ARBA" id="ARBA00022638"/>
    </source>
</evidence>
<accession>A0A937D9G3</accession>
<name>A0A937D9G3_9FLAO</name>
<feature type="domain" description="LysM" evidence="5">
    <location>
        <begin position="247"/>
        <end position="290"/>
    </location>
</feature>
<dbReference type="GO" id="GO:0004040">
    <property type="term" value="F:amidase activity"/>
    <property type="evidence" value="ECO:0007669"/>
    <property type="project" value="InterPro"/>
</dbReference>
<dbReference type="RefSeq" id="WP_201916479.1">
    <property type="nucleotide sequence ID" value="NZ_BAABAX010000001.1"/>
</dbReference>
<keyword evidence="1" id="KW-0929">Antimicrobial</keyword>
<dbReference type="Gene3D" id="3.10.350.10">
    <property type="entry name" value="LysM domain"/>
    <property type="match status" value="1"/>
</dbReference>
<dbReference type="InterPro" id="IPR002901">
    <property type="entry name" value="MGlyc_endo_b_GlcNAc-like_dom"/>
</dbReference>
<evidence type="ECO:0000256" key="4">
    <source>
        <dbReference type="ARBA" id="ARBA00032108"/>
    </source>
</evidence>
<comment type="caution">
    <text evidence="6">The sequence shown here is derived from an EMBL/GenBank/DDBJ whole genome shotgun (WGS) entry which is preliminary data.</text>
</comment>
<protein>
    <recommendedName>
        <fullName evidence="4">Peptidoglycan hydrolase</fullName>
    </recommendedName>
</protein>
<dbReference type="SMART" id="SM00257">
    <property type="entry name" value="LysM"/>
    <property type="match status" value="1"/>
</dbReference>
<evidence type="ECO:0000256" key="3">
    <source>
        <dbReference type="ARBA" id="ARBA00022801"/>
    </source>
</evidence>
<dbReference type="PROSITE" id="PS51257">
    <property type="entry name" value="PROKAR_LIPOPROTEIN"/>
    <property type="match status" value="1"/>
</dbReference>
<evidence type="ECO:0000313" key="6">
    <source>
        <dbReference type="EMBL" id="MBL0682468.1"/>
    </source>
</evidence>
<keyword evidence="7" id="KW-1185">Reference proteome</keyword>
<dbReference type="Proteomes" id="UP000651057">
    <property type="component" value="Unassembled WGS sequence"/>
</dbReference>
<dbReference type="InterPro" id="IPR036779">
    <property type="entry name" value="LysM_dom_sf"/>
</dbReference>
<dbReference type="SUPFAM" id="SSF54106">
    <property type="entry name" value="LysM domain"/>
    <property type="match status" value="1"/>
</dbReference>
<dbReference type="PANTHER" id="PTHR33308:SF9">
    <property type="entry name" value="PEPTIDOGLYCAN HYDROLASE FLGJ"/>
    <property type="match status" value="1"/>
</dbReference>
<evidence type="ECO:0000256" key="1">
    <source>
        <dbReference type="ARBA" id="ARBA00022529"/>
    </source>
</evidence>
<dbReference type="InterPro" id="IPR051056">
    <property type="entry name" value="Glycosyl_Hydrolase_73"/>
</dbReference>
<dbReference type="SMART" id="SM00047">
    <property type="entry name" value="LYZ2"/>
    <property type="match status" value="1"/>
</dbReference>
<dbReference type="InterPro" id="IPR018392">
    <property type="entry name" value="LysM"/>
</dbReference>
<dbReference type="GO" id="GO:0031640">
    <property type="term" value="P:killing of cells of another organism"/>
    <property type="evidence" value="ECO:0007669"/>
    <property type="project" value="UniProtKB-KW"/>
</dbReference>
<keyword evidence="3" id="KW-0378">Hydrolase</keyword>
<sequence>MRKFISLLCVAVFLISCGGSKKTVISRTETTVPKRTTKIERKAQAIKSEKLPDVTPRKKAPASIPYKERVQRYIYEFSEIAMSEMKTYGIPASITLAQGILESGAGYGELTQRAKNHFGIKCHNWKGDRVYHDDDLSQECFRKYDNASESFRDHSLFLKNRKRYSRLFTFNKKDYKSWARGLREAGYATDKKYPEKLIGIIERYQLYTFDDQVLGRSNKNRVRKEIKKEVKKDIATVVTSPIRTQDGGHVVQQGDTLYSISRRYKISVQELRSYNNLADNTIHVGQVLKVAAEDEEEEDFN</sequence>
<proteinExistence type="predicted"/>
<keyword evidence="2" id="KW-0081">Bacteriolytic enzyme</keyword>
<gene>
    <name evidence="6" type="ORF">JJQ60_02985</name>
</gene>